<dbReference type="GO" id="GO:0016787">
    <property type="term" value="F:hydrolase activity"/>
    <property type="evidence" value="ECO:0007669"/>
    <property type="project" value="UniProtKB-KW"/>
</dbReference>
<dbReference type="InterPro" id="IPR027417">
    <property type="entry name" value="P-loop_NTPase"/>
</dbReference>
<evidence type="ECO:0000256" key="5">
    <source>
        <dbReference type="ARBA" id="ARBA00034923"/>
    </source>
</evidence>
<evidence type="ECO:0000256" key="4">
    <source>
        <dbReference type="ARBA" id="ARBA00022840"/>
    </source>
</evidence>
<dbReference type="SUPFAM" id="SSF52540">
    <property type="entry name" value="P-loop containing nucleoside triphosphate hydrolases"/>
    <property type="match status" value="1"/>
</dbReference>
<dbReference type="PANTHER" id="PTHR11070">
    <property type="entry name" value="UVRD / RECB / PCRA DNA HELICASE FAMILY MEMBER"/>
    <property type="match status" value="1"/>
</dbReference>
<keyword evidence="3" id="KW-0347">Helicase</keyword>
<evidence type="ECO:0000259" key="6">
    <source>
        <dbReference type="Pfam" id="PF00580"/>
    </source>
</evidence>
<evidence type="ECO:0000313" key="7">
    <source>
        <dbReference type="EMBL" id="WGZ89468.1"/>
    </source>
</evidence>
<dbReference type="Pfam" id="PF00580">
    <property type="entry name" value="UvrD-helicase"/>
    <property type="match status" value="1"/>
</dbReference>
<proteinExistence type="predicted"/>
<dbReference type="Proteomes" id="UP001300672">
    <property type="component" value="Chromosome"/>
</dbReference>
<organism evidence="7">
    <name type="scientific">Candidatus Thiocaldithrix dubininis</name>
    <dbReference type="NCBI Taxonomy" id="3080823"/>
    <lineage>
        <taxon>Bacteria</taxon>
        <taxon>Pseudomonadati</taxon>
        <taxon>Pseudomonadota</taxon>
        <taxon>Gammaproteobacteria</taxon>
        <taxon>Thiotrichales</taxon>
        <taxon>Thiotrichaceae</taxon>
        <taxon>Candidatus Thiocaldithrix</taxon>
    </lineage>
</organism>
<dbReference type="GO" id="GO:0000725">
    <property type="term" value="P:recombinational repair"/>
    <property type="evidence" value="ECO:0007669"/>
    <property type="project" value="TreeGrafter"/>
</dbReference>
<dbReference type="EMBL" id="CP124755">
    <property type="protein sequence ID" value="WGZ89468.1"/>
    <property type="molecule type" value="Genomic_DNA"/>
</dbReference>
<feature type="domain" description="UvrD-like helicase ATP-binding" evidence="6">
    <location>
        <begin position="585"/>
        <end position="720"/>
    </location>
</feature>
<dbReference type="GO" id="GO:0043138">
    <property type="term" value="F:3'-5' DNA helicase activity"/>
    <property type="evidence" value="ECO:0007669"/>
    <property type="project" value="TreeGrafter"/>
</dbReference>
<gene>
    <name evidence="7" type="ORF">QJT80_08075</name>
</gene>
<protein>
    <recommendedName>
        <fullName evidence="5">DNA 3'-5' helicase II</fullName>
    </recommendedName>
</protein>
<dbReference type="KEGG" id="tdu:QJT80_08075"/>
<dbReference type="InterPro" id="IPR014016">
    <property type="entry name" value="UvrD-like_ATP-bd"/>
</dbReference>
<keyword evidence="4" id="KW-0067">ATP-binding</keyword>
<reference evidence="7" key="2">
    <citation type="submission" date="2023-04" db="EMBL/GenBank/DDBJ databases">
        <authorList>
            <person name="Beletskiy A.V."/>
            <person name="Mardanov A.V."/>
            <person name="Ravin N.V."/>
        </authorList>
    </citation>
    <scope>NUCLEOTIDE SEQUENCE</scope>
    <source>
        <strain evidence="7">GKL-01</strain>
    </source>
</reference>
<accession>A0AA95H513</accession>
<keyword evidence="1" id="KW-0547">Nucleotide-binding</keyword>
<keyword evidence="2" id="KW-0378">Hydrolase</keyword>
<evidence type="ECO:0000256" key="2">
    <source>
        <dbReference type="ARBA" id="ARBA00022801"/>
    </source>
</evidence>
<dbReference type="InterPro" id="IPR000212">
    <property type="entry name" value="DNA_helicase_UvrD/REP"/>
</dbReference>
<dbReference type="GO" id="GO:0003677">
    <property type="term" value="F:DNA binding"/>
    <property type="evidence" value="ECO:0007669"/>
    <property type="project" value="InterPro"/>
</dbReference>
<name>A0AA95H513_9GAMM</name>
<reference evidence="7" key="1">
    <citation type="journal article" date="2023" name="Int. J. Mol. Sci.">
        <title>Metagenomics Revealed a New Genus 'Candidatus Thiocaldithrix dubininis' gen. nov., sp. nov. and a New Species 'Candidatus Thiothrix putei' sp. nov. in the Family Thiotrichaceae, Some Members of Which Have Traits of Both Na+- and H+-Motive Energetics.</title>
        <authorList>
            <person name="Ravin N.V."/>
            <person name="Muntyan M.S."/>
            <person name="Smolyakov D.D."/>
            <person name="Rudenko T.S."/>
            <person name="Beletsky A.V."/>
            <person name="Mardanov A.V."/>
            <person name="Grabovich M.Y."/>
        </authorList>
    </citation>
    <scope>NUCLEOTIDE SEQUENCE</scope>
    <source>
        <strain evidence="7">GKL-01</strain>
    </source>
</reference>
<evidence type="ECO:0000256" key="3">
    <source>
        <dbReference type="ARBA" id="ARBA00022806"/>
    </source>
</evidence>
<dbReference type="AlphaFoldDB" id="A0AA95H513"/>
<dbReference type="GO" id="GO:0005524">
    <property type="term" value="F:ATP binding"/>
    <property type="evidence" value="ECO:0007669"/>
    <property type="project" value="UniProtKB-KW"/>
</dbReference>
<sequence length="925" mass="105428">MNKMNNIKQIVEAELSALDRAIDYADDNSVNRNYQFHDPSIIDSLLKIHAGQQSAYKEFLRVAWGKAIRIKTERKGEVVYRLSQAAAIIPGLDIATPQSPIGRLVNIARAGDIYESSILGEYSIEDVWYFERFVANEYLENLKNFKKMTSKGSNVFSIDNLLDWLKNYGKRSSITMEEDERGADATSLWDEVTFESSEDEEEEEPIEIVEETEEQKGISLPTGFYVNLSAHQYDAAHSGANGLVFVFGVAGSGKTSVALGRSKSLAQLGQLPKDDRLYNQDFPEETQIGIVRTGELISYLKNTCNMLSLHRLPVVEYREIHEELKAHWDIEQSKHNNKGPKYFLAQKNNNSDIETRAKWFHFISEKMLEVFSQQAVRLINNIPRSVSSIDGDIFIKINEILSADIAQSLKSTDPLGFLLRVEDSIKKSFDKLFSQTAWIGIPRGNDNIVWLNEKHHNIAAHLSNKEKVLCLFVSARNVQIIIPKAKIDNWEKWIPDGTTRPPQAGNKVPDYISFSLADGNTIDVKVILASDAELVQYAKDGSLRFYEGIGERTQTVRTRKLWLAHMPRIVASNEHSEGAEKNTREWRTKVRNRVLANIQKSLNIIPADLFSKTIHYLVEKHHDEYALLLKNKQQQISGNKLSESDIDLLIAFMASITRGMNKDSPFISGIQIKPTPYRSSVFIDEVQDFSEIQIFLLSLLADPKYNSVTAVGDAAQCLYRIESDITVSFPSQTWQGAKKQELTENIRQQHVPTINALSSAFRNKYIDDVLINTGDYIRNENLSAFHEAGSINQLRQAYKIISIINRKESVVIVVPSIDRAKETIEKLKPHLRERQHRECRYSNTIDLSKKYIAHVTTPRNIKGLEFDHLIALYLDEYNLSSANNRNALYVMLSRPKNELYLIGDFEKIRDDFKVLVEKFADIQKT</sequence>
<evidence type="ECO:0000256" key="1">
    <source>
        <dbReference type="ARBA" id="ARBA00022741"/>
    </source>
</evidence>
<dbReference type="Gene3D" id="3.40.50.300">
    <property type="entry name" value="P-loop containing nucleotide triphosphate hydrolases"/>
    <property type="match status" value="2"/>
</dbReference>
<dbReference type="PANTHER" id="PTHR11070:SF2">
    <property type="entry name" value="ATP-DEPENDENT DNA HELICASE SRS2"/>
    <property type="match status" value="1"/>
</dbReference>